<protein>
    <submittedName>
        <fullName evidence="2">Uncharacterized protein</fullName>
    </submittedName>
</protein>
<dbReference type="Proteomes" id="UP000824108">
    <property type="component" value="Unassembled WGS sequence"/>
</dbReference>
<dbReference type="EMBL" id="DXAV01000084">
    <property type="protein sequence ID" value="HIZ92507.1"/>
    <property type="molecule type" value="Genomic_DNA"/>
</dbReference>
<evidence type="ECO:0000256" key="1">
    <source>
        <dbReference type="SAM" id="Phobius"/>
    </source>
</evidence>
<feature type="transmembrane region" description="Helical" evidence="1">
    <location>
        <begin position="58"/>
        <end position="78"/>
    </location>
</feature>
<keyword evidence="1" id="KW-1133">Transmembrane helix</keyword>
<feature type="transmembrane region" description="Helical" evidence="1">
    <location>
        <begin position="158"/>
        <end position="179"/>
    </location>
</feature>
<keyword evidence="1" id="KW-0472">Membrane</keyword>
<comment type="caution">
    <text evidence="2">The sequence shown here is derived from an EMBL/GenBank/DDBJ whole genome shotgun (WGS) entry which is preliminary data.</text>
</comment>
<reference evidence="2" key="1">
    <citation type="journal article" date="2021" name="PeerJ">
        <title>Extensive microbial diversity within the chicken gut microbiome revealed by metagenomics and culture.</title>
        <authorList>
            <person name="Gilroy R."/>
            <person name="Ravi A."/>
            <person name="Getino M."/>
            <person name="Pursley I."/>
            <person name="Horton D.L."/>
            <person name="Alikhan N.F."/>
            <person name="Baker D."/>
            <person name="Gharbi K."/>
            <person name="Hall N."/>
            <person name="Watson M."/>
            <person name="Adriaenssens E.M."/>
            <person name="Foster-Nyarko E."/>
            <person name="Jarju S."/>
            <person name="Secka A."/>
            <person name="Antonio M."/>
            <person name="Oren A."/>
            <person name="Chaudhuri R.R."/>
            <person name="La Ragione R."/>
            <person name="Hildebrand F."/>
            <person name="Pallen M.J."/>
        </authorList>
    </citation>
    <scope>NUCLEOTIDE SEQUENCE</scope>
    <source>
        <strain evidence="2">CHK118-2852</strain>
    </source>
</reference>
<organism evidence="2 3">
    <name type="scientific">Candidatus Bacteroides merdavium</name>
    <dbReference type="NCBI Taxonomy" id="2838472"/>
    <lineage>
        <taxon>Bacteria</taxon>
        <taxon>Pseudomonadati</taxon>
        <taxon>Bacteroidota</taxon>
        <taxon>Bacteroidia</taxon>
        <taxon>Bacteroidales</taxon>
        <taxon>Bacteroidaceae</taxon>
        <taxon>Bacteroides</taxon>
    </lineage>
</organism>
<evidence type="ECO:0000313" key="3">
    <source>
        <dbReference type="Proteomes" id="UP000824108"/>
    </source>
</evidence>
<evidence type="ECO:0000313" key="2">
    <source>
        <dbReference type="EMBL" id="HIZ92507.1"/>
    </source>
</evidence>
<accession>A0A9D2GZY7</accession>
<keyword evidence="1" id="KW-0812">Transmembrane</keyword>
<gene>
    <name evidence="2" type="ORF">H9807_10400</name>
</gene>
<proteinExistence type="predicted"/>
<reference evidence="2" key="2">
    <citation type="submission" date="2021-04" db="EMBL/GenBank/DDBJ databases">
        <authorList>
            <person name="Gilroy R."/>
        </authorList>
    </citation>
    <scope>NUCLEOTIDE SEQUENCE</scope>
    <source>
        <strain evidence="2">CHK118-2852</strain>
    </source>
</reference>
<sequence length="754" mass="86993">MKRYASMLAMFTFAFAETDDNNSELFSKLYSWINDSSILASLQKITDRLLNVLSDINWIYTFFGIVCLFCTICLFFFLKELARKEKRSLATFLNDILPETAFLVFSSGMALYYLGYAYSGTGENVLTLLLRSMLSSFEMFLSKSNLIGIANNCRESQAYMFLFAFLHAFAVIVSMIFAVTCFGKRVKDLLRGFAWQYKSQTNLHVFWGLNEKSILLAKDIYQQTRERIVFVDFPQKEEEFQNGQGFSGILGLLSYKINITKQIAGAHYLLLRSPIPPSAPETKGEGFLCVMNIRRLGKIIQKAEHVNFYILTEDESFNLQAALNMLGSKACAPVNKLFCLVKEDKVTALLTASTQNKLRIIDDSKDAIVEFARRKSNVAYPINYVDIDTRRGYVKPDKPFTALLIGFGKTGQEVLRFLYEFSAFVDNRGKKTPVRFHIFDSKLETIKGDLYQDIPALPDLEDAEDITFYPCDTGTVLFNDTLRDLINSLNYVVIATGNDSRDLCIAAMIYEYTLQHRADGFEKFKILVRLYDTENENKFQKVIETYAENHYPAIEYFGSPQHIYTKAWILDEEEEKKAQQFSMAYEQASQRQLSAEQKENKNGNEEKLTFIEETKLLKMRKAYRKDKQNRANDQHRYTKAILLGLHDIADKPSIPTWPFKINKQDPPEEYEWKTRLMNVSIGEHLRWNASHLMMGYLPMSAEEAKDAPKSCNERTKHHLCLVDWDKLPKGNTDYQKYDYIVVATSIDLHYEPKD</sequence>
<name>A0A9D2GZY7_9BACE</name>
<dbReference type="AlphaFoldDB" id="A0A9D2GZY7"/>